<evidence type="ECO:0000313" key="8">
    <source>
        <dbReference type="EMBL" id="CAF4497206.1"/>
    </source>
</evidence>
<comment type="caution">
    <text evidence="3">The sequence shown here is derived from an EMBL/GenBank/DDBJ whole genome shotgun (WGS) entry which is preliminary data.</text>
</comment>
<evidence type="ECO:0000313" key="6">
    <source>
        <dbReference type="EMBL" id="CAF4063862.1"/>
    </source>
</evidence>
<organism evidence="3 9">
    <name type="scientific">Rotaria magnacalcarata</name>
    <dbReference type="NCBI Taxonomy" id="392030"/>
    <lineage>
        <taxon>Eukaryota</taxon>
        <taxon>Metazoa</taxon>
        <taxon>Spiralia</taxon>
        <taxon>Gnathifera</taxon>
        <taxon>Rotifera</taxon>
        <taxon>Eurotatoria</taxon>
        <taxon>Bdelloidea</taxon>
        <taxon>Philodinida</taxon>
        <taxon>Philodinidae</taxon>
        <taxon>Rotaria</taxon>
    </lineage>
</organism>
<dbReference type="EMBL" id="CAJNRE010016290">
    <property type="protein sequence ID" value="CAF2144891.1"/>
    <property type="molecule type" value="Genomic_DNA"/>
</dbReference>
<dbReference type="Proteomes" id="UP000676336">
    <property type="component" value="Unassembled WGS sequence"/>
</dbReference>
<dbReference type="EMBL" id="CAJOBH010006268">
    <property type="protein sequence ID" value="CAF4050429.1"/>
    <property type="molecule type" value="Genomic_DNA"/>
</dbReference>
<sequence>MSSTVTLTGVTSITPNSFVYKEPVFHAQKIQQKMIEIAKFIDDQCKTDPKIRKELKSRSFTFVDPYENPTTHEYLDHEMMNTIFSKYKKHYVPKYLQKWIKIGKMNETGISPLSENELKSSASQHDDGFRFVTYGEINISIIYCEGIRPQSLLLPALLTDNIEKIKKQIQELKRLKTTELKSLI</sequence>
<dbReference type="EMBL" id="CAJOBJ010080092">
    <property type="protein sequence ID" value="CAF4497206.1"/>
    <property type="molecule type" value="Genomic_DNA"/>
</dbReference>
<accession>A0A816XBJ6</accession>
<dbReference type="EMBL" id="CAJOBG010006627">
    <property type="protein sequence ID" value="CAF4192648.1"/>
    <property type="molecule type" value="Genomic_DNA"/>
</dbReference>
<dbReference type="Proteomes" id="UP000681720">
    <property type="component" value="Unassembled WGS sequence"/>
</dbReference>
<evidence type="ECO:0000313" key="5">
    <source>
        <dbReference type="EMBL" id="CAF4050429.1"/>
    </source>
</evidence>
<evidence type="ECO:0000313" key="4">
    <source>
        <dbReference type="EMBL" id="CAF2206777.1"/>
    </source>
</evidence>
<evidence type="ECO:0000313" key="10">
    <source>
        <dbReference type="Proteomes" id="UP000663866"/>
    </source>
</evidence>
<gene>
    <name evidence="5" type="ORF">BYL167_LOCUS16403</name>
    <name evidence="1" type="ORF">CJN711_LOCUS10316</name>
    <name evidence="8" type="ORF">GIL414_LOCUS34536</name>
    <name evidence="2" type="ORF">KQP761_LOCUS23989</name>
    <name evidence="3" type="ORF">MBJ925_LOCUS30112</name>
    <name evidence="7" type="ORF">OVN521_LOCUS25928</name>
    <name evidence="6" type="ORF">SMN809_LOCUS15350</name>
    <name evidence="4" type="ORF">WKI299_LOCUS34793</name>
</gene>
<evidence type="ECO:0000313" key="1">
    <source>
        <dbReference type="EMBL" id="CAF1167221.1"/>
    </source>
</evidence>
<dbReference type="Proteomes" id="UP000663866">
    <property type="component" value="Unassembled WGS sequence"/>
</dbReference>
<evidence type="ECO:0000313" key="2">
    <source>
        <dbReference type="EMBL" id="CAF1615804.1"/>
    </source>
</evidence>
<evidence type="ECO:0000313" key="9">
    <source>
        <dbReference type="Proteomes" id="UP000663824"/>
    </source>
</evidence>
<proteinExistence type="predicted"/>
<dbReference type="Proteomes" id="UP000663855">
    <property type="component" value="Unassembled WGS sequence"/>
</dbReference>
<dbReference type="OrthoDB" id="10066021at2759"/>
<dbReference type="Proteomes" id="UP000663856">
    <property type="component" value="Unassembled WGS sequence"/>
</dbReference>
<protein>
    <submittedName>
        <fullName evidence="3">Uncharacterized protein</fullName>
    </submittedName>
</protein>
<dbReference type="EMBL" id="CAJOBI010006575">
    <property type="protein sequence ID" value="CAF4063862.1"/>
    <property type="molecule type" value="Genomic_DNA"/>
</dbReference>
<keyword evidence="10" id="KW-1185">Reference proteome</keyword>
<dbReference type="EMBL" id="CAJNOW010012914">
    <property type="protein sequence ID" value="CAF1615804.1"/>
    <property type="molecule type" value="Genomic_DNA"/>
</dbReference>
<reference evidence="3" key="1">
    <citation type="submission" date="2021-02" db="EMBL/GenBank/DDBJ databases">
        <authorList>
            <person name="Nowell W R."/>
        </authorList>
    </citation>
    <scope>NUCLEOTIDE SEQUENCE</scope>
</reference>
<dbReference type="Proteomes" id="UP000681967">
    <property type="component" value="Unassembled WGS sequence"/>
</dbReference>
<dbReference type="EMBL" id="CAJNRF010016555">
    <property type="protein sequence ID" value="CAF2206777.1"/>
    <property type="molecule type" value="Genomic_DNA"/>
</dbReference>
<evidence type="ECO:0000313" key="7">
    <source>
        <dbReference type="EMBL" id="CAF4192648.1"/>
    </source>
</evidence>
<evidence type="ECO:0000313" key="3">
    <source>
        <dbReference type="EMBL" id="CAF2144891.1"/>
    </source>
</evidence>
<dbReference type="Proteomes" id="UP000663824">
    <property type="component" value="Unassembled WGS sequence"/>
</dbReference>
<name>A0A816XBJ6_9BILA</name>
<dbReference type="AlphaFoldDB" id="A0A816XBJ6"/>
<dbReference type="Proteomes" id="UP000663834">
    <property type="component" value="Unassembled WGS sequence"/>
</dbReference>
<dbReference type="EMBL" id="CAJNOV010004244">
    <property type="protein sequence ID" value="CAF1167221.1"/>
    <property type="molecule type" value="Genomic_DNA"/>
</dbReference>